<evidence type="ECO:0000256" key="3">
    <source>
        <dbReference type="ARBA" id="ARBA00022481"/>
    </source>
</evidence>
<evidence type="ECO:0000256" key="4">
    <source>
        <dbReference type="ARBA" id="ARBA00022500"/>
    </source>
</evidence>
<keyword evidence="6 11" id="KW-1133">Transmembrane helix</keyword>
<feature type="domain" description="Methyl-accepting transducer" evidence="12">
    <location>
        <begin position="369"/>
        <end position="640"/>
    </location>
</feature>
<dbReference type="Gene3D" id="3.30.450.20">
    <property type="entry name" value="PAS domain"/>
    <property type="match status" value="2"/>
</dbReference>
<evidence type="ECO:0000256" key="5">
    <source>
        <dbReference type="ARBA" id="ARBA00022692"/>
    </source>
</evidence>
<evidence type="ECO:0000256" key="9">
    <source>
        <dbReference type="ARBA" id="ARBA00029447"/>
    </source>
</evidence>
<dbReference type="SUPFAM" id="SSF103190">
    <property type="entry name" value="Sensory domain-like"/>
    <property type="match status" value="1"/>
</dbReference>
<reference evidence="14 15" key="1">
    <citation type="submission" date="2024-06" db="EMBL/GenBank/DDBJ databases">
        <title>Sorghum-associated microbial communities from plants grown in Nebraska, USA.</title>
        <authorList>
            <person name="Schachtman D."/>
        </authorList>
    </citation>
    <scope>NUCLEOTIDE SEQUENCE [LARGE SCALE GENOMIC DNA]</scope>
    <source>
        <strain evidence="14 15">736</strain>
    </source>
</reference>
<keyword evidence="5 11" id="KW-0812">Transmembrane</keyword>
<evidence type="ECO:0000313" key="15">
    <source>
        <dbReference type="Proteomes" id="UP001549363"/>
    </source>
</evidence>
<dbReference type="SUPFAM" id="SSF58104">
    <property type="entry name" value="Methyl-accepting chemotaxis protein (MCP) signaling domain"/>
    <property type="match status" value="1"/>
</dbReference>
<keyword evidence="7 11" id="KW-0472">Membrane</keyword>
<dbReference type="InterPro" id="IPR033479">
    <property type="entry name" value="dCache_1"/>
</dbReference>
<keyword evidence="15" id="KW-1185">Reference proteome</keyword>
<sequence>MKNHRKRGTLSVRARLIWAFTLTLLIPSFAIGTLSYMKAANQYQAELSKNSRENVDLLNSLISEEIAPILDDAEYLATYLNKDWQDAELLKEIEKYNALHSSVSVVNLAMEGHKFLRSPYAESDPDYNPFTRPWYVKAIESPGKSVMVDPYQSTITGELILSVSAGLQDGSGVISIGLNLEGISELVNTVKIGKNGYASLVNANNVSIADPFSEVGTALKDSYVEKMEGKNEGQFNIEEDGKEYQVFFVTNKLTGWKIIGTMDMADVSAVTAPIFTTTLLVIAIALVICGVIGAFIISSITRPLKQLATVAEQVGDGDLRNFIEMNTNDEYGKLASIFNKMISSLREVVRDVSEKSTLLTSSSEQLTISTDENKRATTQIVESIQVFAGTVDSQAEIIHKSSNAVREMSSSIQNISHKADTVNVMSNKSMEAVVVGNQTIQTAIEQMQIIQQTVHALEDTVQTLGTRSQEIGHIVEAITQIADQTNLLALNAAIEAARAGEHGKGFAVVADEVRKLAEQSAQSTLQIKDIITYIQKDTKLAVESMAIGTAEVVKGIEVTTIAGQSFGEIRSNVQQVTKEVGEISQAAKVISLHSDEVANGIEIVLERTNENVASAQNISAATEEQLATMEEIASSAEALAEMSDNLQQSIQQFKY</sequence>
<keyword evidence="4" id="KW-0145">Chemotaxis</keyword>
<dbReference type="InterPro" id="IPR004089">
    <property type="entry name" value="MCPsignal_dom"/>
</dbReference>
<keyword evidence="2" id="KW-1003">Cell membrane</keyword>
<gene>
    <name evidence="14" type="ORF">ABIA69_001979</name>
</gene>
<accession>A0ABV2PIQ8</accession>
<dbReference type="PROSITE" id="PS50111">
    <property type="entry name" value="CHEMOTAXIS_TRANSDUC_2"/>
    <property type="match status" value="1"/>
</dbReference>
<organism evidence="14 15">
    <name type="scientific">Lysinibacillus parviboronicapiens</name>
    <dbReference type="NCBI Taxonomy" id="436516"/>
    <lineage>
        <taxon>Bacteria</taxon>
        <taxon>Bacillati</taxon>
        <taxon>Bacillota</taxon>
        <taxon>Bacilli</taxon>
        <taxon>Bacillales</taxon>
        <taxon>Bacillaceae</taxon>
        <taxon>Lysinibacillus</taxon>
    </lineage>
</organism>
<dbReference type="PANTHER" id="PTHR32089:SF114">
    <property type="entry name" value="METHYL-ACCEPTING CHEMOTAXIS PROTEIN MCPB"/>
    <property type="match status" value="1"/>
</dbReference>
<evidence type="ECO:0000256" key="11">
    <source>
        <dbReference type="SAM" id="Phobius"/>
    </source>
</evidence>
<evidence type="ECO:0000256" key="8">
    <source>
        <dbReference type="ARBA" id="ARBA00023224"/>
    </source>
</evidence>
<dbReference type="SMART" id="SM00304">
    <property type="entry name" value="HAMP"/>
    <property type="match status" value="1"/>
</dbReference>
<evidence type="ECO:0000259" key="12">
    <source>
        <dbReference type="PROSITE" id="PS50111"/>
    </source>
</evidence>
<evidence type="ECO:0000256" key="1">
    <source>
        <dbReference type="ARBA" id="ARBA00004651"/>
    </source>
</evidence>
<protein>
    <submittedName>
        <fullName evidence="14">Methyl-accepting chemotaxis protein</fullName>
    </submittedName>
</protein>
<keyword evidence="8 10" id="KW-0807">Transducer</keyword>
<dbReference type="Gene3D" id="6.10.340.10">
    <property type="match status" value="1"/>
</dbReference>
<dbReference type="Gene3D" id="1.10.287.950">
    <property type="entry name" value="Methyl-accepting chemotaxis protein"/>
    <property type="match status" value="1"/>
</dbReference>
<dbReference type="SMART" id="SM00283">
    <property type="entry name" value="MA"/>
    <property type="match status" value="1"/>
</dbReference>
<evidence type="ECO:0000313" key="14">
    <source>
        <dbReference type="EMBL" id="MET4560835.1"/>
    </source>
</evidence>
<evidence type="ECO:0000256" key="6">
    <source>
        <dbReference type="ARBA" id="ARBA00022989"/>
    </source>
</evidence>
<dbReference type="PANTHER" id="PTHR32089">
    <property type="entry name" value="METHYL-ACCEPTING CHEMOTAXIS PROTEIN MCPB"/>
    <property type="match status" value="1"/>
</dbReference>
<dbReference type="EMBL" id="JBEPSB010000007">
    <property type="protein sequence ID" value="MET4560835.1"/>
    <property type="molecule type" value="Genomic_DNA"/>
</dbReference>
<dbReference type="InterPro" id="IPR029151">
    <property type="entry name" value="Sensor-like_sf"/>
</dbReference>
<dbReference type="RefSeq" id="WP_354471693.1">
    <property type="nucleotide sequence ID" value="NZ_JBEPSB010000007.1"/>
</dbReference>
<evidence type="ECO:0000256" key="2">
    <source>
        <dbReference type="ARBA" id="ARBA00022475"/>
    </source>
</evidence>
<dbReference type="InterPro" id="IPR003660">
    <property type="entry name" value="HAMP_dom"/>
</dbReference>
<dbReference type="PROSITE" id="PS50885">
    <property type="entry name" value="HAMP"/>
    <property type="match status" value="1"/>
</dbReference>
<dbReference type="CDD" id="cd11386">
    <property type="entry name" value="MCP_signal"/>
    <property type="match status" value="1"/>
</dbReference>
<dbReference type="Pfam" id="PF00015">
    <property type="entry name" value="MCPsignal"/>
    <property type="match status" value="1"/>
</dbReference>
<comment type="similarity">
    <text evidence="9">Belongs to the methyl-accepting chemotaxis (MCP) protein family.</text>
</comment>
<evidence type="ECO:0000256" key="7">
    <source>
        <dbReference type="ARBA" id="ARBA00023136"/>
    </source>
</evidence>
<name>A0ABV2PIQ8_9BACI</name>
<feature type="domain" description="HAMP" evidence="13">
    <location>
        <begin position="298"/>
        <end position="350"/>
    </location>
</feature>
<dbReference type="CDD" id="cd12912">
    <property type="entry name" value="PDC2_MCP_like"/>
    <property type="match status" value="1"/>
</dbReference>
<feature type="transmembrane region" description="Helical" evidence="11">
    <location>
        <begin position="274"/>
        <end position="297"/>
    </location>
</feature>
<dbReference type="Pfam" id="PF02743">
    <property type="entry name" value="dCache_1"/>
    <property type="match status" value="1"/>
</dbReference>
<dbReference type="Pfam" id="PF00672">
    <property type="entry name" value="HAMP"/>
    <property type="match status" value="1"/>
</dbReference>
<dbReference type="CDD" id="cd06225">
    <property type="entry name" value="HAMP"/>
    <property type="match status" value="1"/>
</dbReference>
<comment type="subcellular location">
    <subcellularLocation>
        <location evidence="1">Cell membrane</location>
        <topology evidence="1">Multi-pass membrane protein</topology>
    </subcellularLocation>
</comment>
<evidence type="ECO:0000256" key="10">
    <source>
        <dbReference type="PROSITE-ProRule" id="PRU00284"/>
    </source>
</evidence>
<dbReference type="Proteomes" id="UP001549363">
    <property type="component" value="Unassembled WGS sequence"/>
</dbReference>
<comment type="caution">
    <text evidence="14">The sequence shown here is derived from an EMBL/GenBank/DDBJ whole genome shotgun (WGS) entry which is preliminary data.</text>
</comment>
<keyword evidence="3" id="KW-0488">Methylation</keyword>
<evidence type="ECO:0000259" key="13">
    <source>
        <dbReference type="PROSITE" id="PS50885"/>
    </source>
</evidence>
<proteinExistence type="inferred from homology"/>